<feature type="region of interest" description="Disordered" evidence="1">
    <location>
        <begin position="223"/>
        <end position="242"/>
    </location>
</feature>
<dbReference type="SMART" id="SM00271">
    <property type="entry name" value="DnaJ"/>
    <property type="match status" value="1"/>
</dbReference>
<dbReference type="Pfam" id="PF00226">
    <property type="entry name" value="DnaJ"/>
    <property type="match status" value="1"/>
</dbReference>
<name>A0A131YPC7_RHIAP</name>
<keyword evidence="2" id="KW-0472">Membrane</keyword>
<evidence type="ECO:0000256" key="2">
    <source>
        <dbReference type="SAM" id="Phobius"/>
    </source>
</evidence>
<dbReference type="PANTHER" id="PTHR44825">
    <property type="match status" value="1"/>
</dbReference>
<reference evidence="4" key="1">
    <citation type="journal article" date="2016" name="Ticks Tick Borne Dis.">
        <title>De novo assembly and annotation of the salivary gland transcriptome of Rhipicephalus appendiculatus male and female ticks during blood feeding.</title>
        <authorList>
            <person name="de Castro M.H."/>
            <person name="de Klerk D."/>
            <person name="Pienaar R."/>
            <person name="Latif A.A."/>
            <person name="Rees D.J."/>
            <person name="Mans B.J."/>
        </authorList>
    </citation>
    <scope>NUCLEOTIDE SEQUENCE</scope>
    <source>
        <tissue evidence="4">Salivary glands</tissue>
    </source>
</reference>
<evidence type="ECO:0000313" key="4">
    <source>
        <dbReference type="EMBL" id="JAP80418.1"/>
    </source>
</evidence>
<dbReference type="Gene3D" id="1.10.287.110">
    <property type="entry name" value="DnaJ domain"/>
    <property type="match status" value="1"/>
</dbReference>
<dbReference type="InterPro" id="IPR036869">
    <property type="entry name" value="J_dom_sf"/>
</dbReference>
<evidence type="ECO:0000256" key="1">
    <source>
        <dbReference type="SAM" id="MobiDB-lite"/>
    </source>
</evidence>
<dbReference type="EMBL" id="GEDV01008139">
    <property type="protein sequence ID" value="JAP80418.1"/>
    <property type="molecule type" value="Transcribed_RNA"/>
</dbReference>
<evidence type="ECO:0000259" key="3">
    <source>
        <dbReference type="PROSITE" id="PS50076"/>
    </source>
</evidence>
<feature type="domain" description="J" evidence="3">
    <location>
        <begin position="29"/>
        <end position="96"/>
    </location>
</feature>
<sequence>MLPHAVKLNLSTKSRLRVTWHLFRHLSKTYYEVLGVKNDCTQKEIRDAYVKLCKQLHPDVKGPETSLKDHSKFTELSQAYTTLSKPLDRKHYDNTLLYPELHNVQRAVWRQTYARYEEPFMHRRGSDNHDDESYNTPRYEDFADLYKEKRRQHQNAKVYVVIGCFVLLVSGACLHYAAFRYGSSNDMKKKMQEISRKNWEGYYQSRQDFKTYGMEGQLERLLNVRREKKEDKDDKGIEDQED</sequence>
<dbReference type="PANTHER" id="PTHR44825:SF1">
    <property type="entry name" value="DNAJ HOMOLOG SUBFAMILY C MEMBER 4"/>
    <property type="match status" value="1"/>
</dbReference>
<dbReference type="CDD" id="cd06257">
    <property type="entry name" value="DnaJ"/>
    <property type="match status" value="1"/>
</dbReference>
<proteinExistence type="predicted"/>
<dbReference type="AlphaFoldDB" id="A0A131YPC7"/>
<dbReference type="SUPFAM" id="SSF46565">
    <property type="entry name" value="Chaperone J-domain"/>
    <property type="match status" value="1"/>
</dbReference>
<protein>
    <submittedName>
        <fullName evidence="4">DnaJ-like protein subfamily C member 4</fullName>
    </submittedName>
</protein>
<keyword evidence="2" id="KW-1133">Transmembrane helix</keyword>
<feature type="transmembrane region" description="Helical" evidence="2">
    <location>
        <begin position="158"/>
        <end position="179"/>
    </location>
</feature>
<keyword evidence="2" id="KW-0812">Transmembrane</keyword>
<accession>A0A131YPC7</accession>
<dbReference type="InterPro" id="IPR052763">
    <property type="entry name" value="DnaJ_C4"/>
</dbReference>
<dbReference type="PROSITE" id="PS50076">
    <property type="entry name" value="DNAJ_2"/>
    <property type="match status" value="1"/>
</dbReference>
<dbReference type="PRINTS" id="PR00625">
    <property type="entry name" value="JDOMAIN"/>
</dbReference>
<dbReference type="InterPro" id="IPR001623">
    <property type="entry name" value="DnaJ_domain"/>
</dbReference>
<organism evidence="4">
    <name type="scientific">Rhipicephalus appendiculatus</name>
    <name type="common">Brown ear tick</name>
    <dbReference type="NCBI Taxonomy" id="34631"/>
    <lineage>
        <taxon>Eukaryota</taxon>
        <taxon>Metazoa</taxon>
        <taxon>Ecdysozoa</taxon>
        <taxon>Arthropoda</taxon>
        <taxon>Chelicerata</taxon>
        <taxon>Arachnida</taxon>
        <taxon>Acari</taxon>
        <taxon>Parasitiformes</taxon>
        <taxon>Ixodida</taxon>
        <taxon>Ixodoidea</taxon>
        <taxon>Ixodidae</taxon>
        <taxon>Rhipicephalinae</taxon>
        <taxon>Rhipicephalus</taxon>
        <taxon>Rhipicephalus</taxon>
    </lineage>
</organism>